<dbReference type="InterPro" id="IPR036961">
    <property type="entry name" value="Kinesin_motor_dom_sf"/>
</dbReference>
<dbReference type="InterPro" id="IPR027640">
    <property type="entry name" value="Kinesin-like_fam"/>
</dbReference>
<keyword evidence="3 5" id="KW-0067">ATP-binding</keyword>
<dbReference type="InterPro" id="IPR027417">
    <property type="entry name" value="P-loop_NTPase"/>
</dbReference>
<dbReference type="RefSeq" id="XP_035825565.1">
    <property type="nucleotide sequence ID" value="XM_035969672.1"/>
</dbReference>
<evidence type="ECO:0000313" key="9">
    <source>
        <dbReference type="Proteomes" id="UP000694888"/>
    </source>
</evidence>
<dbReference type="InterPro" id="IPR001752">
    <property type="entry name" value="Kinesin_motor_dom"/>
</dbReference>
<keyword evidence="5 6" id="KW-0505">Motor protein</keyword>
<keyword evidence="6" id="KW-0493">Microtubule</keyword>
<evidence type="ECO:0000256" key="1">
    <source>
        <dbReference type="ARBA" id="ARBA00004245"/>
    </source>
</evidence>
<feature type="binding site" evidence="5">
    <location>
        <begin position="122"/>
        <end position="129"/>
    </location>
    <ligand>
        <name>ATP</name>
        <dbReference type="ChEBI" id="CHEBI:30616"/>
    </ligand>
</feature>
<dbReference type="GeneID" id="118477654"/>
<accession>A0ABM1VT23</accession>
<dbReference type="SMART" id="SM00129">
    <property type="entry name" value="KISc"/>
    <property type="match status" value="1"/>
</dbReference>
<keyword evidence="9" id="KW-1185">Reference proteome</keyword>
<organism evidence="9 10">
    <name type="scientific">Aplysia californica</name>
    <name type="common">California sea hare</name>
    <dbReference type="NCBI Taxonomy" id="6500"/>
    <lineage>
        <taxon>Eukaryota</taxon>
        <taxon>Metazoa</taxon>
        <taxon>Spiralia</taxon>
        <taxon>Lophotrochozoa</taxon>
        <taxon>Mollusca</taxon>
        <taxon>Gastropoda</taxon>
        <taxon>Heterobranchia</taxon>
        <taxon>Euthyneura</taxon>
        <taxon>Tectipleura</taxon>
        <taxon>Aplysiida</taxon>
        <taxon>Aplysioidea</taxon>
        <taxon>Aplysiidae</taxon>
        <taxon>Aplysia</taxon>
    </lineage>
</organism>
<evidence type="ECO:0000259" key="8">
    <source>
        <dbReference type="PROSITE" id="PS50067"/>
    </source>
</evidence>
<evidence type="ECO:0000256" key="4">
    <source>
        <dbReference type="ARBA" id="ARBA00023212"/>
    </source>
</evidence>
<keyword evidence="4" id="KW-0963">Cytoplasm</keyword>
<dbReference type="Proteomes" id="UP000694888">
    <property type="component" value="Unplaced"/>
</dbReference>
<dbReference type="Pfam" id="PF00225">
    <property type="entry name" value="Kinesin"/>
    <property type="match status" value="1"/>
</dbReference>
<dbReference type="CDD" id="cd01370">
    <property type="entry name" value="KISc_KIP3_like"/>
    <property type="match status" value="1"/>
</dbReference>
<evidence type="ECO:0000256" key="3">
    <source>
        <dbReference type="ARBA" id="ARBA00022840"/>
    </source>
</evidence>
<keyword evidence="4" id="KW-0206">Cytoskeleton</keyword>
<evidence type="ECO:0000256" key="6">
    <source>
        <dbReference type="RuleBase" id="RU000394"/>
    </source>
</evidence>
<comment type="similarity">
    <text evidence="5 6">Belongs to the TRAFAC class myosin-kinesin ATPase superfamily. Kinesin family.</text>
</comment>
<keyword evidence="2 5" id="KW-0547">Nucleotide-binding</keyword>
<dbReference type="PROSITE" id="PS50067">
    <property type="entry name" value="KINESIN_MOTOR_2"/>
    <property type="match status" value="1"/>
</dbReference>
<gene>
    <name evidence="10" type="primary">LOC118477654</name>
</gene>
<dbReference type="PANTHER" id="PTHR47968:SF65">
    <property type="entry name" value="KINESIN MOTOR DOMAIN-CONTAINING PROTEIN"/>
    <property type="match status" value="1"/>
</dbReference>
<evidence type="ECO:0000256" key="2">
    <source>
        <dbReference type="ARBA" id="ARBA00022741"/>
    </source>
</evidence>
<dbReference type="InterPro" id="IPR019821">
    <property type="entry name" value="Kinesin_motor_CS"/>
</dbReference>
<dbReference type="PRINTS" id="PR00380">
    <property type="entry name" value="KINESINHEAVY"/>
</dbReference>
<sequence>MSDSSRPKSTGHGQAKRSTSGDNVKVVVRIRPPNEAEGERFHSVTEAISDHMLVFDPKVQRPMGFLPPNHRDVNRRRFKDLKYAFDYVFGPSSSNKDVFEQTTGSIVKGVLNGYNCSVFAYGATGAGKTHTMLGNSQEPGVIYHTMIDLYKRINEQRDEKCFDVAVSYSEVYNEQVRDLLMPRGNLPIREDKTVGVIIAGLSLHKPKSAEELLHMLHFGNKNRTQHPTDANAESSRSHAVFQVFVNQRQRCSNFNSEVKMAKMCLVDLAGSERATHTTNQGARFREGANINRSLLALGNVINALADNKFKGHIPYRDSKLTRLLKDSLGGNCHTVMIAAVSPSSRSFEDTYNTLRYADRAKHIRADVSRWAGKDLVSLLMF</sequence>
<feature type="region of interest" description="Disordered" evidence="7">
    <location>
        <begin position="1"/>
        <end position="24"/>
    </location>
</feature>
<protein>
    <recommendedName>
        <fullName evidence="6">Kinesin-like protein</fullName>
    </recommendedName>
</protein>
<feature type="compositionally biased region" description="Polar residues" evidence="7">
    <location>
        <begin position="1"/>
        <end position="22"/>
    </location>
</feature>
<reference evidence="10" key="1">
    <citation type="submission" date="2025-08" db="UniProtKB">
        <authorList>
            <consortium name="RefSeq"/>
        </authorList>
    </citation>
    <scope>IDENTIFICATION</scope>
</reference>
<evidence type="ECO:0000256" key="5">
    <source>
        <dbReference type="PROSITE-ProRule" id="PRU00283"/>
    </source>
</evidence>
<evidence type="ECO:0000313" key="10">
    <source>
        <dbReference type="RefSeq" id="XP_035825565.1"/>
    </source>
</evidence>
<dbReference type="Gene3D" id="3.40.850.10">
    <property type="entry name" value="Kinesin motor domain"/>
    <property type="match status" value="1"/>
</dbReference>
<proteinExistence type="inferred from homology"/>
<comment type="subcellular location">
    <subcellularLocation>
        <location evidence="1">Cytoplasm</location>
        <location evidence="1">Cytoskeleton</location>
    </subcellularLocation>
</comment>
<dbReference type="PANTHER" id="PTHR47968">
    <property type="entry name" value="CENTROMERE PROTEIN E"/>
    <property type="match status" value="1"/>
</dbReference>
<evidence type="ECO:0000256" key="7">
    <source>
        <dbReference type="SAM" id="MobiDB-lite"/>
    </source>
</evidence>
<feature type="domain" description="Kinesin motor" evidence="8">
    <location>
        <begin position="23"/>
        <end position="363"/>
    </location>
</feature>
<dbReference type="SUPFAM" id="SSF52540">
    <property type="entry name" value="P-loop containing nucleoside triphosphate hydrolases"/>
    <property type="match status" value="1"/>
</dbReference>
<name>A0ABM1VT23_APLCA</name>
<dbReference type="PROSITE" id="PS00411">
    <property type="entry name" value="KINESIN_MOTOR_1"/>
    <property type="match status" value="1"/>
</dbReference>